<comment type="caution">
    <text evidence="3">The sequence shown here is derived from an EMBL/GenBank/DDBJ whole genome shotgun (WGS) entry which is preliminary data.</text>
</comment>
<feature type="region of interest" description="Disordered" evidence="2">
    <location>
        <begin position="281"/>
        <end position="330"/>
    </location>
</feature>
<dbReference type="OrthoDB" id="5230543at2759"/>
<dbReference type="RefSeq" id="XP_018705002.1">
    <property type="nucleotide sequence ID" value="XM_018848046.1"/>
</dbReference>
<gene>
    <name evidence="3" type="ORF">ISF_04440</name>
</gene>
<dbReference type="AlphaFoldDB" id="A0A162MPT9"/>
<evidence type="ECO:0000313" key="4">
    <source>
        <dbReference type="Proteomes" id="UP000076744"/>
    </source>
</evidence>
<proteinExistence type="predicted"/>
<feature type="compositionally biased region" description="Low complexity" evidence="2">
    <location>
        <begin position="320"/>
        <end position="330"/>
    </location>
</feature>
<evidence type="ECO:0000313" key="3">
    <source>
        <dbReference type="EMBL" id="OAA65030.1"/>
    </source>
</evidence>
<feature type="compositionally biased region" description="Low complexity" evidence="2">
    <location>
        <begin position="1"/>
        <end position="10"/>
    </location>
</feature>
<dbReference type="PANTHER" id="PTHR39472">
    <property type="entry name" value="EXPRESSED PROTEIN"/>
    <property type="match status" value="1"/>
</dbReference>
<dbReference type="EMBL" id="AZHB01000009">
    <property type="protein sequence ID" value="OAA65030.1"/>
    <property type="molecule type" value="Genomic_DNA"/>
</dbReference>
<feature type="compositionally biased region" description="Low complexity" evidence="2">
    <location>
        <begin position="287"/>
        <end position="301"/>
    </location>
</feature>
<dbReference type="GeneID" id="30020732"/>
<dbReference type="PANTHER" id="PTHR39472:SF1">
    <property type="entry name" value="EXPRESSED PROTEIN"/>
    <property type="match status" value="1"/>
</dbReference>
<evidence type="ECO:0000256" key="2">
    <source>
        <dbReference type="SAM" id="MobiDB-lite"/>
    </source>
</evidence>
<keyword evidence="1" id="KW-0175">Coiled coil</keyword>
<reference evidence="3 4" key="1">
    <citation type="journal article" date="2016" name="Genome Biol. Evol.">
        <title>Divergent and convergent evolution of fungal pathogenicity.</title>
        <authorList>
            <person name="Shang Y."/>
            <person name="Xiao G."/>
            <person name="Zheng P."/>
            <person name="Cen K."/>
            <person name="Zhan S."/>
            <person name="Wang C."/>
        </authorList>
    </citation>
    <scope>NUCLEOTIDE SEQUENCE [LARGE SCALE GENOMIC DNA]</scope>
    <source>
        <strain evidence="3 4">ARSEF 2679</strain>
    </source>
</reference>
<dbReference type="STRING" id="1081104.A0A162MPT9"/>
<dbReference type="Proteomes" id="UP000076744">
    <property type="component" value="Unassembled WGS sequence"/>
</dbReference>
<feature type="coiled-coil region" evidence="1">
    <location>
        <begin position="142"/>
        <end position="169"/>
    </location>
</feature>
<protein>
    <submittedName>
        <fullName evidence="3">Uncharacterized protein</fullName>
    </submittedName>
</protein>
<sequence>MNGMNGMNGPNMGGGVPMPTPAGHQAELNYIYSMVEELSRQLAENRRVTEDIVGGLGRVRNRARTQGLNNDEVIDAAAEEIKRQDQNMDALLSILSESLEKAKHSRDANAALLTQFANALAGMLKQFHEYKARHVADMASWHRSYRAQLDEARRENSRLREQMAAMQAHASTANETLRRFRRAYDDEGNPARREARVREIALRQEVRFWKRLAMPALDDDDPYWSADDDVVDVAEKERLVQLQRHAAQEQHLAMRRGVDGVGEEEEVDDDGLPPPIMMHAPPPPQFMASGSGAMGGIAMQRAGGGGDEAGVPVPPPRPLSAASSTGSTGS</sequence>
<evidence type="ECO:0000256" key="1">
    <source>
        <dbReference type="SAM" id="Coils"/>
    </source>
</evidence>
<keyword evidence="4" id="KW-1185">Reference proteome</keyword>
<accession>A0A162MPT9</accession>
<organism evidence="3 4">
    <name type="scientific">Cordyceps fumosorosea (strain ARSEF 2679)</name>
    <name type="common">Isaria fumosorosea</name>
    <dbReference type="NCBI Taxonomy" id="1081104"/>
    <lineage>
        <taxon>Eukaryota</taxon>
        <taxon>Fungi</taxon>
        <taxon>Dikarya</taxon>
        <taxon>Ascomycota</taxon>
        <taxon>Pezizomycotina</taxon>
        <taxon>Sordariomycetes</taxon>
        <taxon>Hypocreomycetidae</taxon>
        <taxon>Hypocreales</taxon>
        <taxon>Cordycipitaceae</taxon>
        <taxon>Cordyceps</taxon>
    </lineage>
</organism>
<feature type="region of interest" description="Disordered" evidence="2">
    <location>
        <begin position="1"/>
        <end position="20"/>
    </location>
</feature>
<name>A0A162MPT9_CORFA</name>